<dbReference type="Proteomes" id="UP001162131">
    <property type="component" value="Unassembled WGS sequence"/>
</dbReference>
<reference evidence="1" key="1">
    <citation type="submission" date="2021-09" db="EMBL/GenBank/DDBJ databases">
        <authorList>
            <consortium name="AG Swart"/>
            <person name="Singh M."/>
            <person name="Singh A."/>
            <person name="Seah K."/>
            <person name="Emmerich C."/>
        </authorList>
    </citation>
    <scope>NUCLEOTIDE SEQUENCE</scope>
    <source>
        <strain evidence="1">ATCC30299</strain>
    </source>
</reference>
<evidence type="ECO:0008006" key="3">
    <source>
        <dbReference type="Google" id="ProtNLM"/>
    </source>
</evidence>
<dbReference type="AlphaFoldDB" id="A0AAU9KBJ5"/>
<accession>A0AAU9KBJ5</accession>
<name>A0AAU9KBJ5_9CILI</name>
<dbReference type="EMBL" id="CAJZBQ010000062">
    <property type="protein sequence ID" value="CAG9335606.1"/>
    <property type="molecule type" value="Genomic_DNA"/>
</dbReference>
<comment type="caution">
    <text evidence="1">The sequence shown here is derived from an EMBL/GenBank/DDBJ whole genome shotgun (WGS) entry which is preliminary data.</text>
</comment>
<evidence type="ECO:0000313" key="1">
    <source>
        <dbReference type="EMBL" id="CAG9335606.1"/>
    </source>
</evidence>
<protein>
    <recommendedName>
        <fullName evidence="3">PARP</fullName>
    </recommendedName>
</protein>
<keyword evidence="2" id="KW-1185">Reference proteome</keyword>
<evidence type="ECO:0000313" key="2">
    <source>
        <dbReference type="Proteomes" id="UP001162131"/>
    </source>
</evidence>
<organism evidence="1 2">
    <name type="scientific">Blepharisma stoltei</name>
    <dbReference type="NCBI Taxonomy" id="1481888"/>
    <lineage>
        <taxon>Eukaryota</taxon>
        <taxon>Sar</taxon>
        <taxon>Alveolata</taxon>
        <taxon>Ciliophora</taxon>
        <taxon>Postciliodesmatophora</taxon>
        <taxon>Heterotrichea</taxon>
        <taxon>Heterotrichida</taxon>
        <taxon>Blepharismidae</taxon>
        <taxon>Blepharisma</taxon>
    </lineage>
</organism>
<proteinExistence type="predicted"/>
<dbReference type="SUPFAM" id="SSF56399">
    <property type="entry name" value="ADP-ribosylation"/>
    <property type="match status" value="1"/>
</dbReference>
<gene>
    <name evidence="1" type="ORF">BSTOLATCC_MIC64071</name>
</gene>
<dbReference type="Gene3D" id="3.90.228.10">
    <property type="match status" value="1"/>
</dbReference>
<sequence length="174" mass="19852">MERINTTARNSYCHKCNLLCHEPITCRAKSVCGYQVIDLVPPLNINNPITELELEYTEAINIIKSLIPNPTQVSSIKLIVNQVLELRYYNRKQEIEREIGRTCEEGYYWHGSSHDIYMKIAQGGFKVPGIDPIPHRANGIYTAINHSTSLGYRKNTNSLILSKLSRVDLGNLRH</sequence>